<dbReference type="SUPFAM" id="SSF161098">
    <property type="entry name" value="MetI-like"/>
    <property type="match status" value="1"/>
</dbReference>
<dbReference type="RefSeq" id="WP_117824651.1">
    <property type="nucleotide sequence ID" value="NZ_QRIM01000011.1"/>
</dbReference>
<reference evidence="11 12" key="1">
    <citation type="submission" date="2018-08" db="EMBL/GenBank/DDBJ databases">
        <title>A genome reference for cultivated species of the human gut microbiota.</title>
        <authorList>
            <person name="Zou Y."/>
            <person name="Xue W."/>
            <person name="Luo G."/>
        </authorList>
    </citation>
    <scope>NUCLEOTIDE SEQUENCE [LARGE SCALE GENOMIC DNA]</scope>
    <source>
        <strain evidence="9 11">AF16-31</strain>
        <strain evidence="10 12">AM22-12LB</strain>
    </source>
</reference>
<dbReference type="InterPro" id="IPR035906">
    <property type="entry name" value="MetI-like_sf"/>
</dbReference>
<evidence type="ECO:0000256" key="7">
    <source>
        <dbReference type="RuleBase" id="RU363032"/>
    </source>
</evidence>
<evidence type="ECO:0000256" key="4">
    <source>
        <dbReference type="ARBA" id="ARBA00022692"/>
    </source>
</evidence>
<dbReference type="InterPro" id="IPR025966">
    <property type="entry name" value="OppC_N"/>
</dbReference>
<dbReference type="EMBL" id="QRIM01000011">
    <property type="protein sequence ID" value="RHG59950.1"/>
    <property type="molecule type" value="Genomic_DNA"/>
</dbReference>
<keyword evidence="5 7" id="KW-1133">Transmembrane helix</keyword>
<keyword evidence="6 7" id="KW-0472">Membrane</keyword>
<dbReference type="Gene3D" id="1.10.3720.10">
    <property type="entry name" value="MetI-like"/>
    <property type="match status" value="1"/>
</dbReference>
<keyword evidence="3" id="KW-1003">Cell membrane</keyword>
<evidence type="ECO:0000256" key="6">
    <source>
        <dbReference type="ARBA" id="ARBA00023136"/>
    </source>
</evidence>
<evidence type="ECO:0000256" key="1">
    <source>
        <dbReference type="ARBA" id="ARBA00004651"/>
    </source>
</evidence>
<feature type="domain" description="ABC transmembrane type-1" evidence="8">
    <location>
        <begin position="80"/>
        <end position="269"/>
    </location>
</feature>
<name>A0A3R6ILI3_9FIRM</name>
<sequence>MKKKNRRLENVKYEFKHNKLAIFAAVYLIAIILVSVFVVFSSVDPDALDVAHKLQSPSSAHWFGTDELGRDYFIRVLYGGRVSLVVGVLAMLTSIVIGVTVGMVAGYFGGIVDNILMRIVDVFSSIPWIIMVTVVGLLFKKGLVSIIIVIGLFSWMEIARLVRSEVLSAKEREYVQYADFIGIPSGKVIMSHVFPTVFPTIITAATAQIASAIMVESSLSFLGLGVAAPMSSWGSLLQSSQQYLQKAPYMAVLPGILIILTVYSFNKLGDVLRVFVEPRITAGDKDE</sequence>
<dbReference type="PANTHER" id="PTHR43386">
    <property type="entry name" value="OLIGOPEPTIDE TRANSPORT SYSTEM PERMEASE PROTEIN APPC"/>
    <property type="match status" value="1"/>
</dbReference>
<dbReference type="PROSITE" id="PS50928">
    <property type="entry name" value="ABC_TM1"/>
    <property type="match status" value="1"/>
</dbReference>
<dbReference type="EMBL" id="QRXY01000028">
    <property type="protein sequence ID" value="RGU42296.1"/>
    <property type="molecule type" value="Genomic_DNA"/>
</dbReference>
<keyword evidence="2 7" id="KW-0813">Transport</keyword>
<gene>
    <name evidence="10" type="ORF">DW252_10580</name>
    <name evidence="9" type="ORF">DWW65_15360</name>
</gene>
<dbReference type="InterPro" id="IPR050366">
    <property type="entry name" value="BP-dependent_transpt_permease"/>
</dbReference>
<dbReference type="CDD" id="cd06261">
    <property type="entry name" value="TM_PBP2"/>
    <property type="match status" value="1"/>
</dbReference>
<feature type="transmembrane region" description="Helical" evidence="7">
    <location>
        <begin position="249"/>
        <end position="266"/>
    </location>
</feature>
<feature type="transmembrane region" description="Helical" evidence="7">
    <location>
        <begin position="193"/>
        <end position="213"/>
    </location>
</feature>
<feature type="transmembrane region" description="Helical" evidence="7">
    <location>
        <begin position="82"/>
        <end position="108"/>
    </location>
</feature>
<dbReference type="InterPro" id="IPR000515">
    <property type="entry name" value="MetI-like"/>
</dbReference>
<comment type="subcellular location">
    <subcellularLocation>
        <location evidence="1 7">Cell membrane</location>
        <topology evidence="1 7">Multi-pass membrane protein</topology>
    </subcellularLocation>
</comment>
<dbReference type="AlphaFoldDB" id="A0A3R6ILI3"/>
<feature type="transmembrane region" description="Helical" evidence="7">
    <location>
        <begin position="20"/>
        <end position="40"/>
    </location>
</feature>
<dbReference type="PANTHER" id="PTHR43386:SF1">
    <property type="entry name" value="D,D-DIPEPTIDE TRANSPORT SYSTEM PERMEASE PROTEIN DDPC-RELATED"/>
    <property type="match status" value="1"/>
</dbReference>
<comment type="similarity">
    <text evidence="7">Belongs to the binding-protein-dependent transport system permease family.</text>
</comment>
<comment type="caution">
    <text evidence="10">The sequence shown here is derived from an EMBL/GenBank/DDBJ whole genome shotgun (WGS) entry which is preliminary data.</text>
</comment>
<evidence type="ECO:0000259" key="8">
    <source>
        <dbReference type="PROSITE" id="PS50928"/>
    </source>
</evidence>
<dbReference type="Pfam" id="PF00528">
    <property type="entry name" value="BPD_transp_1"/>
    <property type="match status" value="1"/>
</dbReference>
<protein>
    <submittedName>
        <fullName evidence="10">ABC transporter permease</fullName>
    </submittedName>
</protein>
<dbReference type="Proteomes" id="UP000286595">
    <property type="component" value="Unassembled WGS sequence"/>
</dbReference>
<evidence type="ECO:0000313" key="11">
    <source>
        <dbReference type="Proteomes" id="UP000285693"/>
    </source>
</evidence>
<evidence type="ECO:0000256" key="3">
    <source>
        <dbReference type="ARBA" id="ARBA00022475"/>
    </source>
</evidence>
<dbReference type="GO" id="GO:0055085">
    <property type="term" value="P:transmembrane transport"/>
    <property type="evidence" value="ECO:0007669"/>
    <property type="project" value="InterPro"/>
</dbReference>
<dbReference type="Proteomes" id="UP000285693">
    <property type="component" value="Unassembled WGS sequence"/>
</dbReference>
<evidence type="ECO:0000313" key="9">
    <source>
        <dbReference type="EMBL" id="RGU42296.1"/>
    </source>
</evidence>
<feature type="transmembrane region" description="Helical" evidence="7">
    <location>
        <begin position="143"/>
        <end position="162"/>
    </location>
</feature>
<accession>A0A3R6ILI3</accession>
<evidence type="ECO:0000256" key="5">
    <source>
        <dbReference type="ARBA" id="ARBA00022989"/>
    </source>
</evidence>
<evidence type="ECO:0000313" key="12">
    <source>
        <dbReference type="Proteomes" id="UP000286595"/>
    </source>
</evidence>
<evidence type="ECO:0000256" key="2">
    <source>
        <dbReference type="ARBA" id="ARBA00022448"/>
    </source>
</evidence>
<dbReference type="Pfam" id="PF12911">
    <property type="entry name" value="OppC_N"/>
    <property type="match status" value="1"/>
</dbReference>
<proteinExistence type="inferred from homology"/>
<evidence type="ECO:0000313" key="10">
    <source>
        <dbReference type="EMBL" id="RHG59950.1"/>
    </source>
</evidence>
<dbReference type="GO" id="GO:0005886">
    <property type="term" value="C:plasma membrane"/>
    <property type="evidence" value="ECO:0007669"/>
    <property type="project" value="UniProtKB-SubCell"/>
</dbReference>
<feature type="transmembrane region" description="Helical" evidence="7">
    <location>
        <begin position="115"/>
        <end position="137"/>
    </location>
</feature>
<keyword evidence="4 7" id="KW-0812">Transmembrane</keyword>
<organism evidence="10 12">
    <name type="scientific">Coprococcus comes</name>
    <dbReference type="NCBI Taxonomy" id="410072"/>
    <lineage>
        <taxon>Bacteria</taxon>
        <taxon>Bacillati</taxon>
        <taxon>Bacillota</taxon>
        <taxon>Clostridia</taxon>
        <taxon>Lachnospirales</taxon>
        <taxon>Lachnospiraceae</taxon>
        <taxon>Coprococcus</taxon>
    </lineage>
</organism>